<dbReference type="RefSeq" id="WP_012729289.1">
    <property type="nucleotide sequence ID" value="NC_012691.1"/>
</dbReference>
<dbReference type="eggNOG" id="ENOG5033BJC">
    <property type="taxonomic scope" value="Bacteria"/>
</dbReference>
<dbReference type="AlphaFoldDB" id="C4LCX6"/>
<proteinExistence type="predicted"/>
<dbReference type="HOGENOM" id="CLU_204641_0_0_6"/>
<reference evidence="2" key="1">
    <citation type="submission" date="2009-05" db="EMBL/GenBank/DDBJ databases">
        <title>Complete sequence of Tolumonas auensis DSM 9187.</title>
        <authorList>
            <consortium name="US DOE Joint Genome Institute"/>
            <person name="Lucas S."/>
            <person name="Copeland A."/>
            <person name="Lapidus A."/>
            <person name="Glavina del Rio T."/>
            <person name="Tice H."/>
            <person name="Bruce D."/>
            <person name="Goodwin L."/>
            <person name="Pitluck S."/>
            <person name="Chertkov O."/>
            <person name="Brettin T."/>
            <person name="Detter J.C."/>
            <person name="Han C."/>
            <person name="Larimer F."/>
            <person name="Land M."/>
            <person name="Hauser L."/>
            <person name="Kyrpides N."/>
            <person name="Mikhailova N."/>
            <person name="Spring S."/>
            <person name="Beller H."/>
        </authorList>
    </citation>
    <scope>NUCLEOTIDE SEQUENCE [LARGE SCALE GENOMIC DNA]</scope>
    <source>
        <strain evidence="2">DSM 9187 / TA4</strain>
    </source>
</reference>
<sequence>MTNVLRWLGLAPSENEQRIIELVNSSNRAQSARVVGRGTVMIDVQQIRQDPKFKELYKKAANIVIENK</sequence>
<evidence type="ECO:0000313" key="2">
    <source>
        <dbReference type="Proteomes" id="UP000009073"/>
    </source>
</evidence>
<evidence type="ECO:0000313" key="1">
    <source>
        <dbReference type="EMBL" id="ACQ92690.1"/>
    </source>
</evidence>
<accession>C4LCX6</accession>
<dbReference type="STRING" id="595494.Tola_1063"/>
<organism evidence="1 2">
    <name type="scientific">Tolumonas auensis (strain DSM 9187 / NBRC 110442 / TA 4)</name>
    <dbReference type="NCBI Taxonomy" id="595494"/>
    <lineage>
        <taxon>Bacteria</taxon>
        <taxon>Pseudomonadati</taxon>
        <taxon>Pseudomonadota</taxon>
        <taxon>Gammaproteobacteria</taxon>
        <taxon>Aeromonadales</taxon>
        <taxon>Aeromonadaceae</taxon>
        <taxon>Tolumonas</taxon>
    </lineage>
</organism>
<dbReference type="Proteomes" id="UP000009073">
    <property type="component" value="Chromosome"/>
</dbReference>
<reference evidence="1 2" key="2">
    <citation type="journal article" date="2011" name="Stand. Genomic Sci.">
        <title>Complete genome sequence of Tolumonas auensis type strain (TA 4).</title>
        <authorList>
            <person name="Chertkov O."/>
            <person name="Copeland A."/>
            <person name="Lucas S."/>
            <person name="Lapidus A."/>
            <person name="Berry K.W."/>
            <person name="Detter J.C."/>
            <person name="Del Rio T.G."/>
            <person name="Hammon N."/>
            <person name="Dalin E."/>
            <person name="Tice H."/>
            <person name="Pitluck S."/>
            <person name="Richardson P."/>
            <person name="Bruce D."/>
            <person name="Goodwin L."/>
            <person name="Han C."/>
            <person name="Tapia R."/>
            <person name="Saunders E."/>
            <person name="Schmutz J."/>
            <person name="Brettin T."/>
            <person name="Larimer F."/>
            <person name="Land M."/>
            <person name="Hauser L."/>
            <person name="Spring S."/>
            <person name="Rohde M."/>
            <person name="Kyrpides N.C."/>
            <person name="Ivanova N."/>
            <person name="Goker M."/>
            <person name="Beller H.R."/>
            <person name="Klenk H.P."/>
            <person name="Woyke T."/>
        </authorList>
    </citation>
    <scope>NUCLEOTIDE SEQUENCE [LARGE SCALE GENOMIC DNA]</scope>
    <source>
        <strain evidence="2">DSM 9187 / TA4</strain>
    </source>
</reference>
<gene>
    <name evidence="1" type="ordered locus">Tola_1063</name>
</gene>
<dbReference type="EMBL" id="CP001616">
    <property type="protein sequence ID" value="ACQ92690.1"/>
    <property type="molecule type" value="Genomic_DNA"/>
</dbReference>
<dbReference type="KEGG" id="tau:Tola_1063"/>
<protein>
    <submittedName>
        <fullName evidence="1">Uncharacterized protein</fullName>
    </submittedName>
</protein>
<name>C4LCX6_TOLAT</name>
<keyword evidence="2" id="KW-1185">Reference proteome</keyword>